<dbReference type="InterPro" id="IPR018366">
    <property type="entry name" value="CBM2_CS"/>
</dbReference>
<dbReference type="InterPro" id="IPR052025">
    <property type="entry name" value="Xyloglucanase_GH74"/>
</dbReference>
<evidence type="ECO:0000313" key="10">
    <source>
        <dbReference type="Proteomes" id="UP000199391"/>
    </source>
</evidence>
<dbReference type="Gene3D" id="2.60.40.290">
    <property type="match status" value="1"/>
</dbReference>
<feature type="signal peptide" evidence="7">
    <location>
        <begin position="1"/>
        <end position="22"/>
    </location>
</feature>
<dbReference type="InterPro" id="IPR015943">
    <property type="entry name" value="WD40/YVTN_repeat-like_dom_sf"/>
</dbReference>
<reference evidence="10" key="1">
    <citation type="submission" date="2016-10" db="EMBL/GenBank/DDBJ databases">
        <authorList>
            <person name="Varghese N."/>
            <person name="Submissions S."/>
        </authorList>
    </citation>
    <scope>NUCLEOTIDE SEQUENCE [LARGE SCALE GENOMIC DNA]</scope>
    <source>
        <strain evidence="10">CGMCC 1.11014</strain>
    </source>
</reference>
<keyword evidence="4" id="KW-0326">Glycosidase</keyword>
<name>A0A1I7J9D4_9BURK</name>
<accession>A0A1I7J9D4</accession>
<feature type="chain" id="PRO_5011533654" evidence="7">
    <location>
        <begin position="23"/>
        <end position="838"/>
    </location>
</feature>
<evidence type="ECO:0000256" key="6">
    <source>
        <dbReference type="ARBA" id="ARBA00037986"/>
    </source>
</evidence>
<dbReference type="PANTHER" id="PTHR43739">
    <property type="entry name" value="XYLOGLUCANASE (EUROFUNG)"/>
    <property type="match status" value="1"/>
</dbReference>
<evidence type="ECO:0000256" key="2">
    <source>
        <dbReference type="ARBA" id="ARBA00022801"/>
    </source>
</evidence>
<keyword evidence="1 7" id="KW-0732">Signal</keyword>
<dbReference type="Proteomes" id="UP000199391">
    <property type="component" value="Unassembled WGS sequence"/>
</dbReference>
<dbReference type="InterPro" id="IPR012291">
    <property type="entry name" value="CBM2_carb-bd_dom_sf"/>
</dbReference>
<dbReference type="OrthoDB" id="9757947at2"/>
<dbReference type="GO" id="GO:0030247">
    <property type="term" value="F:polysaccharide binding"/>
    <property type="evidence" value="ECO:0007669"/>
    <property type="project" value="UniProtKB-UniRule"/>
</dbReference>
<evidence type="ECO:0000256" key="3">
    <source>
        <dbReference type="ARBA" id="ARBA00023277"/>
    </source>
</evidence>
<evidence type="ECO:0000256" key="5">
    <source>
        <dbReference type="ARBA" id="ARBA00023326"/>
    </source>
</evidence>
<protein>
    <submittedName>
        <fullName evidence="9">Cellulose binding domain-containing protein</fullName>
    </submittedName>
</protein>
<dbReference type="InterPro" id="IPR008965">
    <property type="entry name" value="CBM2/CBM3_carb-bd_dom_sf"/>
</dbReference>
<dbReference type="Gene3D" id="2.130.10.10">
    <property type="entry name" value="YVTN repeat-like/Quinoprotein amine dehydrogenase"/>
    <property type="match status" value="2"/>
</dbReference>
<keyword evidence="3" id="KW-0119">Carbohydrate metabolism</keyword>
<dbReference type="EMBL" id="FPBO01000010">
    <property type="protein sequence ID" value="SFU81816.1"/>
    <property type="molecule type" value="Genomic_DNA"/>
</dbReference>
<evidence type="ECO:0000256" key="4">
    <source>
        <dbReference type="ARBA" id="ARBA00023295"/>
    </source>
</evidence>
<dbReference type="SUPFAM" id="SSF49384">
    <property type="entry name" value="Carbohydrate-binding domain"/>
    <property type="match status" value="1"/>
</dbReference>
<dbReference type="PROSITE" id="PS51173">
    <property type="entry name" value="CBM2"/>
    <property type="match status" value="1"/>
</dbReference>
<dbReference type="AlphaFoldDB" id="A0A1I7J9D4"/>
<evidence type="ECO:0000259" key="8">
    <source>
        <dbReference type="PROSITE" id="PS51173"/>
    </source>
</evidence>
<dbReference type="GO" id="GO:0000272">
    <property type="term" value="P:polysaccharide catabolic process"/>
    <property type="evidence" value="ECO:0007669"/>
    <property type="project" value="UniProtKB-KW"/>
</dbReference>
<dbReference type="GO" id="GO:0004553">
    <property type="term" value="F:hydrolase activity, hydrolyzing O-glycosyl compounds"/>
    <property type="evidence" value="ECO:0007669"/>
    <property type="project" value="InterPro"/>
</dbReference>
<evidence type="ECO:0000313" key="9">
    <source>
        <dbReference type="EMBL" id="SFU81816.1"/>
    </source>
</evidence>
<proteinExistence type="inferred from homology"/>
<dbReference type="PANTHER" id="PTHR43739:SF2">
    <property type="entry name" value="OLIGOXYLOGLUCAN-REDUCING END-SPECIFIC XYLOGLUCANASE-RELATED"/>
    <property type="match status" value="1"/>
</dbReference>
<sequence length="838" mass="88575">MQLKKMVACLTTGLLVSFGATAENYRWDTVAMGAGGYVSGIITSKTERGVVFARTDVGGAYRWDSRDERWIPLMDWLGESSTGLMGVESLALDPRNSANVYMLAGTEYFNNGKTAILRSTDYGKNFDVIDVSAQFKAHGNGMGRGNGEKLQVDPGSSNVLFVGTRHNGLFKSVDSGSTWSRVNSLNVNETPNGNGISFVLLDPTSVTQGTAKRIFVGVSRYGSVGPSLYMSKDGGVTFAPVAGAPANLMPQRAALTSKGRLYLTYANGAGPHPQSESEPMNVGQIWEYNTIGGAWTNVTPANRPHAYGGISVDPANPKHLVASSSNTYWTQRILPSGIMYGERFYTSQDAGRTWTDLVERGGTNLTIDPNGAEWVQGTAINWAGSIEFDPFDTKTVWMGWGGGVFKTSDIDATRTTWKLEPRGMEEVAVFVAEPLQNGALVSVIGDGDGFINAVPDQYGVLHQPRMGTTTGLAIAPQAEHVMARVGDAIYTSTNTGTSWTKASSMNGSKGNLALSADGFALLHSPANSTTSYRSTDFGTSWTPVTGLAVKNARPLADPVNPNKFYAYDPDTGKLMLSTDGGVSFSLKAQLAGGGSTLLRANPGVEGDLWVCMGSNGLSHSTDSGATFTRVASIASCAGVGLGKAAPDATYPTLYMYGAVGATRGLMRSTDKGASWVRVNDDAHQYGSSGAWVTGDMTTYGRVYMDTNGRGAAYGQIDPAGDVQVVPQVYVPPPKPAECKYVVTGQWWGGGFAVVSITNTSASTINGWTVKWTYADNTKVGDTVYNGFVTGPAPNYTGTDGGGWNRNIGPGQTASFGFGFSQGTQNPLPAPAVTGDICK</sequence>
<keyword evidence="10" id="KW-1185">Reference proteome</keyword>
<keyword evidence="2" id="KW-0378">Hydrolase</keyword>
<dbReference type="STRING" id="1035707.SAMN05216552_1010180"/>
<keyword evidence="5" id="KW-0624">Polysaccharide degradation</keyword>
<evidence type="ECO:0000256" key="1">
    <source>
        <dbReference type="ARBA" id="ARBA00022729"/>
    </source>
</evidence>
<comment type="similarity">
    <text evidence="6">Belongs to the glycosyl hydrolase 74 family.</text>
</comment>
<dbReference type="GO" id="GO:0010411">
    <property type="term" value="P:xyloglucan metabolic process"/>
    <property type="evidence" value="ECO:0007669"/>
    <property type="project" value="TreeGrafter"/>
</dbReference>
<feature type="domain" description="CBM2" evidence="8">
    <location>
        <begin position="731"/>
        <end position="838"/>
    </location>
</feature>
<dbReference type="InterPro" id="IPR001919">
    <property type="entry name" value="CBD2"/>
</dbReference>
<dbReference type="SUPFAM" id="SSF110296">
    <property type="entry name" value="Oligoxyloglucan reducing end-specific cellobiohydrolase"/>
    <property type="match status" value="2"/>
</dbReference>
<organism evidence="9 10">
    <name type="scientific">Pseudoduganella namucuonensis</name>
    <dbReference type="NCBI Taxonomy" id="1035707"/>
    <lineage>
        <taxon>Bacteria</taxon>
        <taxon>Pseudomonadati</taxon>
        <taxon>Pseudomonadota</taxon>
        <taxon>Betaproteobacteria</taxon>
        <taxon>Burkholderiales</taxon>
        <taxon>Oxalobacteraceae</taxon>
        <taxon>Telluria group</taxon>
        <taxon>Pseudoduganella</taxon>
    </lineage>
</organism>
<dbReference type="Pfam" id="PF00553">
    <property type="entry name" value="CBM_2"/>
    <property type="match status" value="1"/>
</dbReference>
<evidence type="ECO:0000256" key="7">
    <source>
        <dbReference type="SAM" id="SignalP"/>
    </source>
</evidence>
<dbReference type="PROSITE" id="PS00561">
    <property type="entry name" value="CBM2_A"/>
    <property type="match status" value="1"/>
</dbReference>
<dbReference type="SMART" id="SM00637">
    <property type="entry name" value="CBD_II"/>
    <property type="match status" value="1"/>
</dbReference>
<gene>
    <name evidence="9" type="ORF">SAMN05216552_1010180</name>
</gene>
<dbReference type="RefSeq" id="WP_093556010.1">
    <property type="nucleotide sequence ID" value="NZ_FPBO01000010.1"/>
</dbReference>